<dbReference type="Proteomes" id="UP001216390">
    <property type="component" value="Chromosome"/>
</dbReference>
<dbReference type="SUPFAM" id="SSF141868">
    <property type="entry name" value="EAL domain-like"/>
    <property type="match status" value="1"/>
</dbReference>
<dbReference type="InterPro" id="IPR000160">
    <property type="entry name" value="GGDEF_dom"/>
</dbReference>
<dbReference type="InterPro" id="IPR043128">
    <property type="entry name" value="Rev_trsase/Diguanyl_cyclase"/>
</dbReference>
<reference evidence="3" key="1">
    <citation type="submission" date="2023-01" db="EMBL/GenBank/DDBJ databases">
        <title>The diversity of Class Acidimicrobiia in South China Sea sediment environments and the proposal of Iamia marina sp. nov., a novel species of the genus Iamia.</title>
        <authorList>
            <person name="He Y."/>
            <person name="Tian X."/>
        </authorList>
    </citation>
    <scope>NUCLEOTIDE SEQUENCE</scope>
    <source>
        <strain evidence="3">DSM 19957</strain>
    </source>
</reference>
<dbReference type="InterPro" id="IPR035919">
    <property type="entry name" value="EAL_sf"/>
</dbReference>
<dbReference type="PROSITE" id="PS50883">
    <property type="entry name" value="EAL"/>
    <property type="match status" value="1"/>
</dbReference>
<gene>
    <name evidence="3" type="ORF">PO878_19830</name>
</gene>
<dbReference type="CDD" id="cd01949">
    <property type="entry name" value="GGDEF"/>
    <property type="match status" value="1"/>
</dbReference>
<dbReference type="RefSeq" id="WP_272736267.1">
    <property type="nucleotide sequence ID" value="NZ_CP116942.1"/>
</dbReference>
<dbReference type="InterPro" id="IPR050706">
    <property type="entry name" value="Cyclic-di-GMP_PDE-like"/>
</dbReference>
<protein>
    <submittedName>
        <fullName evidence="3">Bifunctional diguanylate cyclase/phosphodiesterase</fullName>
    </submittedName>
</protein>
<proteinExistence type="predicted"/>
<dbReference type="PANTHER" id="PTHR33121">
    <property type="entry name" value="CYCLIC DI-GMP PHOSPHODIESTERASE PDEF"/>
    <property type="match status" value="1"/>
</dbReference>
<accession>A0AAF0BVG5</accession>
<dbReference type="AlphaFoldDB" id="A0AAF0BVG5"/>
<feature type="domain" description="EAL" evidence="1">
    <location>
        <begin position="340"/>
        <end position="589"/>
    </location>
</feature>
<dbReference type="InterPro" id="IPR029787">
    <property type="entry name" value="Nucleotide_cyclase"/>
</dbReference>
<dbReference type="Pfam" id="PF00990">
    <property type="entry name" value="GGDEF"/>
    <property type="match status" value="1"/>
</dbReference>
<evidence type="ECO:0000313" key="3">
    <source>
        <dbReference type="EMBL" id="WCO66745.1"/>
    </source>
</evidence>
<dbReference type="SMART" id="SM00052">
    <property type="entry name" value="EAL"/>
    <property type="match status" value="1"/>
</dbReference>
<dbReference type="SMART" id="SM00267">
    <property type="entry name" value="GGDEF"/>
    <property type="match status" value="1"/>
</dbReference>
<dbReference type="Pfam" id="PF00563">
    <property type="entry name" value="EAL"/>
    <property type="match status" value="1"/>
</dbReference>
<dbReference type="EMBL" id="CP116942">
    <property type="protein sequence ID" value="WCO66745.1"/>
    <property type="molecule type" value="Genomic_DNA"/>
</dbReference>
<evidence type="ECO:0000259" key="2">
    <source>
        <dbReference type="PROSITE" id="PS50887"/>
    </source>
</evidence>
<dbReference type="Gene3D" id="3.20.20.450">
    <property type="entry name" value="EAL domain"/>
    <property type="match status" value="1"/>
</dbReference>
<name>A0AAF0BVG5_9ACTN</name>
<sequence length="589" mass="61072">MSDPTGGPAVPGGDEVDRVLGALLGGEGVDRVVDRVASAAARSRPGHRVVVAARSGGARVLGRDLDLPRRAVLALDRVATTGGPGPTGDPLAPTRADATVPPWSAASADLAAAGLEPPLLVALVDGSVPLGVLADFPPAGAPADPGDLCRWARVAAVALARDADRARVRGSAVRDDVTGLPNRARILARLREALHRRPARGVALLHVGLDRLHDMEDGLSGAAGDAALRVAAERLRTVVRPGDVVGHLRGPAFAVICEGVGPDEAAEVGERVRHALTGPIGTGEGAISLHPGVGVVVAADVDTVTSLVHKAAIAAREAHRRGGAEVVRYRPGTYEAARARIDIERDLRRALDDDGLQLAYQPQVSLVDGSLVGAEALVRWHDLERGTVSPDEFIPVAEDSGLVVDLGAWAVDAALEAIAAGLEGVVVSVNVSARQLDDPGLVAAAEAALARHDVDPRWLRLEITESALVRDAEHASALLRRLHDLGLRVSIDDFGTGYATLEHLRRVDVADSLKIDRTFVSGIVHDARDRAIVGAAVALGRSLGFTVVAEGVEDAAQAELLAEMGCDAGQGYHFGEPTTPEALARRAAG</sequence>
<dbReference type="CDD" id="cd01948">
    <property type="entry name" value="EAL"/>
    <property type="match status" value="1"/>
</dbReference>
<feature type="domain" description="GGDEF" evidence="2">
    <location>
        <begin position="200"/>
        <end position="331"/>
    </location>
</feature>
<evidence type="ECO:0000259" key="1">
    <source>
        <dbReference type="PROSITE" id="PS50883"/>
    </source>
</evidence>
<dbReference type="InterPro" id="IPR001633">
    <property type="entry name" value="EAL_dom"/>
</dbReference>
<dbReference type="PROSITE" id="PS50887">
    <property type="entry name" value="GGDEF"/>
    <property type="match status" value="1"/>
</dbReference>
<dbReference type="SUPFAM" id="SSF55073">
    <property type="entry name" value="Nucleotide cyclase"/>
    <property type="match status" value="1"/>
</dbReference>
<dbReference type="GO" id="GO:0071111">
    <property type="term" value="F:cyclic-guanylate-specific phosphodiesterase activity"/>
    <property type="evidence" value="ECO:0007669"/>
    <property type="project" value="InterPro"/>
</dbReference>
<dbReference type="Gene3D" id="3.30.70.270">
    <property type="match status" value="1"/>
</dbReference>
<dbReference type="PANTHER" id="PTHR33121:SF70">
    <property type="entry name" value="SIGNALING PROTEIN YKOW"/>
    <property type="match status" value="1"/>
</dbReference>
<keyword evidence="4" id="KW-1185">Reference proteome</keyword>
<dbReference type="NCBIfam" id="TIGR00254">
    <property type="entry name" value="GGDEF"/>
    <property type="match status" value="1"/>
</dbReference>
<organism evidence="3 4">
    <name type="scientific">Iamia majanohamensis</name>
    <dbReference type="NCBI Taxonomy" id="467976"/>
    <lineage>
        <taxon>Bacteria</taxon>
        <taxon>Bacillati</taxon>
        <taxon>Actinomycetota</taxon>
        <taxon>Acidimicrobiia</taxon>
        <taxon>Acidimicrobiales</taxon>
        <taxon>Iamiaceae</taxon>
        <taxon>Iamia</taxon>
    </lineage>
</organism>
<dbReference type="KEGG" id="ima:PO878_19830"/>
<evidence type="ECO:0000313" key="4">
    <source>
        <dbReference type="Proteomes" id="UP001216390"/>
    </source>
</evidence>